<dbReference type="SUPFAM" id="SSF51126">
    <property type="entry name" value="Pectin lyase-like"/>
    <property type="match status" value="2"/>
</dbReference>
<dbReference type="InterPro" id="IPR011050">
    <property type="entry name" value="Pectin_lyase_fold/virulence"/>
</dbReference>
<organism evidence="2 3">
    <name type="scientific">Methanoculleus bourgensis</name>
    <dbReference type="NCBI Taxonomy" id="83986"/>
    <lineage>
        <taxon>Archaea</taxon>
        <taxon>Methanobacteriati</taxon>
        <taxon>Methanobacteriota</taxon>
        <taxon>Stenosarchaea group</taxon>
        <taxon>Methanomicrobia</taxon>
        <taxon>Methanomicrobiales</taxon>
        <taxon>Methanomicrobiaceae</taxon>
        <taxon>Methanoculleus</taxon>
    </lineage>
</organism>
<dbReference type="Proteomes" id="UP000069850">
    <property type="component" value="Chromosome 1"/>
</dbReference>
<dbReference type="KEGG" id="mema:MMAB1_2297"/>
<evidence type="ECO:0000313" key="3">
    <source>
        <dbReference type="Proteomes" id="UP000069850"/>
    </source>
</evidence>
<dbReference type="Gene3D" id="2.160.20.10">
    <property type="entry name" value="Single-stranded right-handed beta-helix, Pectin lyase-like"/>
    <property type="match status" value="1"/>
</dbReference>
<dbReference type="RefSeq" id="WP_062264547.1">
    <property type="nucleotide sequence ID" value="NZ_LT158599.1"/>
</dbReference>
<accession>A0A0X3BNV7</accession>
<dbReference type="GeneID" id="27137977"/>
<keyword evidence="1" id="KW-1133">Transmembrane helix</keyword>
<evidence type="ECO:0008006" key="4">
    <source>
        <dbReference type="Google" id="ProtNLM"/>
    </source>
</evidence>
<proteinExistence type="predicted"/>
<keyword evidence="1" id="KW-0472">Membrane</keyword>
<evidence type="ECO:0000256" key="1">
    <source>
        <dbReference type="SAM" id="Phobius"/>
    </source>
</evidence>
<dbReference type="InterPro" id="IPR012334">
    <property type="entry name" value="Pectin_lyas_fold"/>
</dbReference>
<gene>
    <name evidence="2" type="ORF">MMAB1_2297</name>
</gene>
<dbReference type="OrthoDB" id="105642at2157"/>
<name>A0A0X3BNV7_9EURY</name>
<protein>
    <recommendedName>
        <fullName evidence="4">Pectate lyase superfamily protein domain-containing protein</fullName>
    </recommendedName>
</protein>
<dbReference type="EMBL" id="LT158599">
    <property type="protein sequence ID" value="CVK33510.1"/>
    <property type="molecule type" value="Genomic_DNA"/>
</dbReference>
<keyword evidence="1" id="KW-0812">Transmembrane</keyword>
<feature type="transmembrane region" description="Helical" evidence="1">
    <location>
        <begin position="14"/>
        <end position="35"/>
    </location>
</feature>
<sequence length="552" mass="59077">MSAKPHLGARGRRILIAIAVLIAVISAIVLVVYFYPPRPTLPPPPPPPPVTPLPITPVVPPEVPGPTVVVAASDSSAASKARADIVCDGTDDQRDIQSAFDSLPLSGGTVALSSGTFNCAGSIYPRANTMLRGEGPDATSLEFSKNGRLNVSQESVTLYNFHVRGTGYPGTGTDRWLGVVTLYASHAKVLAVEGTADATTQAVFLLIHDPDVYAPVLEDVEFVNCQAVDTGTYGFLHNAWGTTNKVIKDVRYENCVAINCGRFGAFNPWVTGFDFAEQNDIEGLRVKNCLAEGNLESGFHFEWDPEKRDCILKNCISKSNGQKSYPTKGYKESDMSTHYFGCGYYAPRGDITFISCYSEGNSRHGFYATNGGKLYNCVDRDVGAGKTDYRIIQPASFYAAPTRSVAPSLVLENCSSIDSNGYGLQIDFASDVCIRNFHLENPAGIDGKATNLGGAHGGPLANSVVNIYASGDRAETLIWARNNENVEYSGQIISNAAKPFVIEGDRTRKVRVKDMEIVSASLAPYSNGVVLTSSVPAGAVTFENVAVVSGAR</sequence>
<reference evidence="2 3" key="1">
    <citation type="submission" date="2016-01" db="EMBL/GenBank/DDBJ databases">
        <authorList>
            <person name="Manzoor S."/>
        </authorList>
    </citation>
    <scope>NUCLEOTIDE SEQUENCE [LARGE SCALE GENOMIC DNA]</scope>
    <source>
        <strain evidence="2">Methanoculleus sp MAB1</strain>
    </source>
</reference>
<dbReference type="AlphaFoldDB" id="A0A0X3BNV7"/>
<evidence type="ECO:0000313" key="2">
    <source>
        <dbReference type="EMBL" id="CVK33510.1"/>
    </source>
</evidence>